<evidence type="ECO:0000256" key="6">
    <source>
        <dbReference type="ARBA" id="ARBA00035206"/>
    </source>
</evidence>
<dbReference type="EMBL" id="KT007029">
    <property type="protein sequence ID" value="AKQ04136.1"/>
    <property type="molecule type" value="Genomic_DNA"/>
</dbReference>
<evidence type="ECO:0000256" key="4">
    <source>
        <dbReference type="ARBA" id="ARBA00022980"/>
    </source>
</evidence>
<dbReference type="InterPro" id="IPR014722">
    <property type="entry name" value="Rib_uL2_dom2"/>
</dbReference>
<feature type="domain" description="KOW" evidence="10">
    <location>
        <begin position="8"/>
        <end position="35"/>
    </location>
</feature>
<comment type="subunit">
    <text evidence="8">Part of the 50S ribosomal subunit.</text>
</comment>
<organism evidence="11">
    <name type="scientific">uncultured bacterium Rifle_16ft_4_minimus_4190</name>
    <dbReference type="NCBI Taxonomy" id="1665159"/>
    <lineage>
        <taxon>Bacteria</taxon>
        <taxon>environmental samples</taxon>
    </lineage>
</organism>
<dbReference type="SMART" id="SM00739">
    <property type="entry name" value="KOW"/>
    <property type="match status" value="1"/>
</dbReference>
<dbReference type="GO" id="GO:0005840">
    <property type="term" value="C:ribosome"/>
    <property type="evidence" value="ECO:0007669"/>
    <property type="project" value="UniProtKB-KW"/>
</dbReference>
<dbReference type="NCBIfam" id="TIGR01079">
    <property type="entry name" value="rplX_bact"/>
    <property type="match status" value="1"/>
</dbReference>
<dbReference type="HAMAP" id="MF_01326_B">
    <property type="entry name" value="Ribosomal_uL24_B"/>
    <property type="match status" value="1"/>
</dbReference>
<dbReference type="SUPFAM" id="SSF50104">
    <property type="entry name" value="Translation proteins SH3-like domain"/>
    <property type="match status" value="1"/>
</dbReference>
<protein>
    <recommendedName>
        <fullName evidence="6 8">Large ribosomal subunit protein uL24</fullName>
    </recommendedName>
</protein>
<dbReference type="InterPro" id="IPR005825">
    <property type="entry name" value="Ribosomal_uL24_CS"/>
</dbReference>
<dbReference type="AlphaFoldDB" id="A0A0H4T8J3"/>
<comment type="function">
    <text evidence="8">One of two assembly initiator proteins, it binds directly to the 5'-end of the 23S rRNA, where it nucleates assembly of the 50S subunit.</text>
</comment>
<evidence type="ECO:0000256" key="9">
    <source>
        <dbReference type="RuleBase" id="RU003477"/>
    </source>
</evidence>
<reference evidence="11" key="1">
    <citation type="journal article" date="2015" name="ISME J.">
        <title>Aquifer environment selects for microbial species cohorts in sediment and groundwater.</title>
        <authorList>
            <person name="Hug L.A."/>
            <person name="Thomas B.C."/>
            <person name="Brown C.T."/>
            <person name="Frischkorn K.R."/>
            <person name="Williams K.H."/>
            <person name="Tringe S.G."/>
            <person name="Banfield J.F."/>
        </authorList>
    </citation>
    <scope>NUCLEOTIDE SEQUENCE</scope>
</reference>
<dbReference type="PROSITE" id="PS01108">
    <property type="entry name" value="RIBOSOMAL_L24"/>
    <property type="match status" value="1"/>
</dbReference>
<dbReference type="Gene3D" id="2.30.30.30">
    <property type="match status" value="1"/>
</dbReference>
<keyword evidence="4 8" id="KW-0689">Ribosomal protein</keyword>
<dbReference type="FunFam" id="2.30.30.30:FF:000004">
    <property type="entry name" value="50S ribosomal protein L24"/>
    <property type="match status" value="1"/>
</dbReference>
<keyword evidence="5 8" id="KW-0687">Ribonucleoprotein</keyword>
<dbReference type="Pfam" id="PF00467">
    <property type="entry name" value="KOW"/>
    <property type="match status" value="1"/>
</dbReference>
<dbReference type="InterPro" id="IPR057264">
    <property type="entry name" value="Ribosomal_uL24_C"/>
</dbReference>
<proteinExistence type="inferred from homology"/>
<evidence type="ECO:0000256" key="5">
    <source>
        <dbReference type="ARBA" id="ARBA00023274"/>
    </source>
</evidence>
<dbReference type="InterPro" id="IPR008991">
    <property type="entry name" value="Translation_prot_SH3-like_sf"/>
</dbReference>
<evidence type="ECO:0000256" key="3">
    <source>
        <dbReference type="ARBA" id="ARBA00022884"/>
    </source>
</evidence>
<dbReference type="CDD" id="cd06089">
    <property type="entry name" value="KOW_RPL26"/>
    <property type="match status" value="1"/>
</dbReference>
<dbReference type="GO" id="GO:0006412">
    <property type="term" value="P:translation"/>
    <property type="evidence" value="ECO:0007669"/>
    <property type="project" value="UniProtKB-UniRule"/>
</dbReference>
<dbReference type="InterPro" id="IPR041988">
    <property type="entry name" value="Ribosomal_uL24_KOW"/>
</dbReference>
<accession>A0A0H4T8J3</accession>
<sequence length="111" mass="12870">MNQLAKVKIKKNDIVKVMTGKEKGKKGKILMVFPREKKIIIERLNIVKRHTRPTQQMRQGGIIEKEAKIHISNVMIVCNKCDKTTRVSMKILENGKKIRTCKHCGEMLDRD</sequence>
<evidence type="ECO:0000259" key="10">
    <source>
        <dbReference type="SMART" id="SM00739"/>
    </source>
</evidence>
<dbReference type="PANTHER" id="PTHR12903">
    <property type="entry name" value="MITOCHONDRIAL RIBOSOMAL PROTEIN L24"/>
    <property type="match status" value="1"/>
</dbReference>
<evidence type="ECO:0000256" key="1">
    <source>
        <dbReference type="ARBA" id="ARBA00010618"/>
    </source>
</evidence>
<dbReference type="InterPro" id="IPR003256">
    <property type="entry name" value="Ribosomal_uL24"/>
</dbReference>
<evidence type="ECO:0000256" key="8">
    <source>
        <dbReference type="HAMAP-Rule" id="MF_01326"/>
    </source>
</evidence>
<evidence type="ECO:0000256" key="7">
    <source>
        <dbReference type="ARBA" id="ARBA00058688"/>
    </source>
</evidence>
<dbReference type="GO" id="GO:0003735">
    <property type="term" value="F:structural constituent of ribosome"/>
    <property type="evidence" value="ECO:0007669"/>
    <property type="project" value="InterPro"/>
</dbReference>
<comment type="function">
    <text evidence="7 8">One of the proteins that surrounds the polypeptide exit tunnel on the outside of the subunit.</text>
</comment>
<keyword evidence="3 8" id="KW-0694">RNA-binding</keyword>
<evidence type="ECO:0000256" key="2">
    <source>
        <dbReference type="ARBA" id="ARBA00022730"/>
    </source>
</evidence>
<evidence type="ECO:0000313" key="11">
    <source>
        <dbReference type="EMBL" id="AKQ04136.1"/>
    </source>
</evidence>
<gene>
    <name evidence="8 11" type="primary">rplX</name>
</gene>
<dbReference type="GO" id="GO:1990904">
    <property type="term" value="C:ribonucleoprotein complex"/>
    <property type="evidence" value="ECO:0007669"/>
    <property type="project" value="UniProtKB-KW"/>
</dbReference>
<dbReference type="Pfam" id="PF17136">
    <property type="entry name" value="ribosomal_L24"/>
    <property type="match status" value="1"/>
</dbReference>
<name>A0A0H4T8J3_9BACT</name>
<dbReference type="InterPro" id="IPR005824">
    <property type="entry name" value="KOW"/>
</dbReference>
<dbReference type="GO" id="GO:0019843">
    <property type="term" value="F:rRNA binding"/>
    <property type="evidence" value="ECO:0007669"/>
    <property type="project" value="UniProtKB-UniRule"/>
</dbReference>
<keyword evidence="2 8" id="KW-0699">rRNA-binding</keyword>
<comment type="similarity">
    <text evidence="1 8 9">Belongs to the universal ribosomal protein uL24 family.</text>
</comment>